<keyword evidence="2" id="KW-1185">Reference proteome</keyword>
<evidence type="ECO:0000313" key="2">
    <source>
        <dbReference type="Proteomes" id="UP001056978"/>
    </source>
</evidence>
<proteinExistence type="predicted"/>
<reference evidence="1" key="1">
    <citation type="submission" date="2022-06" db="EMBL/GenBank/DDBJ databases">
        <title>The First Complete Genome of the Simian Malaria Parasite Plasmodium brasilianum.</title>
        <authorList>
            <person name="Bajic M."/>
            <person name="Ravishankar S."/>
        </authorList>
    </citation>
    <scope>NUCLEOTIDE SEQUENCE</scope>
    <source>
        <strain evidence="1">Bolivian I</strain>
    </source>
</reference>
<comment type="caution">
    <text evidence="1">The sequence shown here is derived from an EMBL/GenBank/DDBJ whole genome shotgun (WGS) entry which is preliminary data.</text>
</comment>
<sequence length="256" mass="30682">MDHKIKLFLFIGISSFICITWICYFNHNVNIFKSIMDENSNNGRKFHSASYRSLARCKHYYDSNDIYLKENFQNKGANIRRNIYNNEKESNGKKKQSRRFSLNKAEYYTEVFDYNNGMFDGKHFHFEKKWIKKNEYDRFIEKNRRIHDIALKKIKFRSYGFGVVIFLIFFILGVGISISSRVKYLDTLWNSIKNEEFWKTLDSALENLNGILGGYTYIIFFCILMFILAVMVIVAFYKILRNNEKYKKIKLMTELN</sequence>
<organism evidence="1 2">
    <name type="scientific">Plasmodium brasilianum</name>
    <dbReference type="NCBI Taxonomy" id="5824"/>
    <lineage>
        <taxon>Eukaryota</taxon>
        <taxon>Sar</taxon>
        <taxon>Alveolata</taxon>
        <taxon>Apicomplexa</taxon>
        <taxon>Aconoidasida</taxon>
        <taxon>Haemosporida</taxon>
        <taxon>Plasmodiidae</taxon>
        <taxon>Plasmodium</taxon>
        <taxon>Plasmodium (Plasmodium)</taxon>
    </lineage>
</organism>
<gene>
    <name evidence="1" type="ORF">MKS88_002196</name>
</gene>
<name>A0ACB9YBS1_PLABR</name>
<accession>A0ACB9YBS1</accession>
<dbReference type="Proteomes" id="UP001056978">
    <property type="component" value="Chromosome 7"/>
</dbReference>
<evidence type="ECO:0000313" key="1">
    <source>
        <dbReference type="EMBL" id="KAI4839639.1"/>
    </source>
</evidence>
<protein>
    <submittedName>
        <fullName evidence="1">Uncharacterized protein</fullName>
    </submittedName>
</protein>
<dbReference type="EMBL" id="CM043775">
    <property type="protein sequence ID" value="KAI4839639.1"/>
    <property type="molecule type" value="Genomic_DNA"/>
</dbReference>